<dbReference type="GO" id="GO:0015276">
    <property type="term" value="F:ligand-gated monoatomic ion channel activity"/>
    <property type="evidence" value="ECO:0007669"/>
    <property type="project" value="InterPro"/>
</dbReference>
<protein>
    <recommendedName>
        <fullName evidence="16">Ionotropic glutamate receptor L-glutamate and glycine-binding domain-containing protein</fullName>
    </recommendedName>
</protein>
<evidence type="ECO:0000256" key="10">
    <source>
        <dbReference type="ARBA" id="ARBA00023180"/>
    </source>
</evidence>
<accession>A0AAE1US86</accession>
<keyword evidence="18" id="KW-1185">Reference proteome</keyword>
<dbReference type="GO" id="GO:0050906">
    <property type="term" value="P:detection of stimulus involved in sensory perception"/>
    <property type="evidence" value="ECO:0007669"/>
    <property type="project" value="UniProtKB-ARBA"/>
</dbReference>
<evidence type="ECO:0000256" key="14">
    <source>
        <dbReference type="SAM" id="Phobius"/>
    </source>
</evidence>
<evidence type="ECO:0000256" key="3">
    <source>
        <dbReference type="ARBA" id="ARBA00022448"/>
    </source>
</evidence>
<keyword evidence="10" id="KW-0325">Glycoprotein</keyword>
<evidence type="ECO:0000256" key="15">
    <source>
        <dbReference type="SAM" id="SignalP"/>
    </source>
</evidence>
<feature type="chain" id="PRO_5042128076" description="Ionotropic glutamate receptor L-glutamate and glycine-binding domain-containing protein" evidence="15">
    <location>
        <begin position="25"/>
        <end position="703"/>
    </location>
</feature>
<dbReference type="GO" id="GO:0005886">
    <property type="term" value="C:plasma membrane"/>
    <property type="evidence" value="ECO:0007669"/>
    <property type="project" value="UniProtKB-SubCell"/>
</dbReference>
<evidence type="ECO:0000256" key="4">
    <source>
        <dbReference type="ARBA" id="ARBA00022475"/>
    </source>
</evidence>
<evidence type="ECO:0000256" key="13">
    <source>
        <dbReference type="SAM" id="MobiDB-lite"/>
    </source>
</evidence>
<dbReference type="PANTHER" id="PTHR42643:SF38">
    <property type="entry name" value="IONOTROPIC RECEPTOR 100A"/>
    <property type="match status" value="1"/>
</dbReference>
<keyword evidence="11" id="KW-1071">Ligand-gated ion channel</keyword>
<evidence type="ECO:0000313" key="17">
    <source>
        <dbReference type="EMBL" id="KAK4328760.1"/>
    </source>
</evidence>
<comment type="subcellular location">
    <subcellularLocation>
        <location evidence="1">Cell membrane</location>
        <topology evidence="1">Multi-pass membrane protein</topology>
    </subcellularLocation>
</comment>
<sequence>MQLHHPRYLYFFTLLLLPRPLAVTGLVGVVVDEGVGVGVVVRAVVDGALSHCYMVMVGTNVEAGLMSHLLRSLDASKHMMPRVVLEVEGPDTHTQPFFTMEQLRLGETRFGCWTLVVGASHVTQLDTILQFLERAELYKWPEMYVVMVGPERLAQTTLTHYTLRNAARLLYLAYLTEAGVTGTVSVISRCLYCDAGSPSLVPLHTWTFPHLHTQQPTHNLFPDETGNLRGLLLKVVTMEWFPFIKFTRSSEDGGVLVYPLDSLDFRMLQTVSSRLNFTYEMRVPWDNQWGTSSESGNWTGIVGTLQHHKADFSMMLSWLYNRLPVVDYSRIYTSEPLVMVTSKPLPLTKALALVRPFSGVVWAMTLASTVFAGVCLWGLQRGWAWVSGGRGLGLDTAIMLTLSIMLEDPPPRLPKNITAQMVLGWWWVYCMLLTIVYRSSLIAHLTVPGKSVSLESLGDLLEANRRESWTWGYEPLYGSGWEWLKINQSPTVKEIFDSILILDFEDQMSRVLAGRHAFITWKYYIRAIIGSRYTDSSGYTPIHTARQDFFNYGGYGWGYRKGAPFRGKVDKVKGRLLEAGLITKWLDQLLDAVGREARVKRRLRKTGGSQDKKEDGEENEEEEEEEDPEYTSPLSGPQVVLGMGHLQGIFYLLLIGQALAFLTFLTELFTHSRRRPHAHDHTHTHTTTTLTTTKTSSLKKMDI</sequence>
<gene>
    <name evidence="17" type="ORF">Pmani_000851</name>
</gene>
<dbReference type="SMART" id="SM00918">
    <property type="entry name" value="Lig_chan-Glu_bd"/>
    <property type="match status" value="1"/>
</dbReference>
<name>A0AAE1US86_9EUCA</name>
<feature type="region of interest" description="Disordered" evidence="13">
    <location>
        <begin position="674"/>
        <end position="703"/>
    </location>
</feature>
<dbReference type="AlphaFoldDB" id="A0AAE1US86"/>
<organism evidence="17 18">
    <name type="scientific">Petrolisthes manimaculis</name>
    <dbReference type="NCBI Taxonomy" id="1843537"/>
    <lineage>
        <taxon>Eukaryota</taxon>
        <taxon>Metazoa</taxon>
        <taxon>Ecdysozoa</taxon>
        <taxon>Arthropoda</taxon>
        <taxon>Crustacea</taxon>
        <taxon>Multicrustacea</taxon>
        <taxon>Malacostraca</taxon>
        <taxon>Eumalacostraca</taxon>
        <taxon>Eucarida</taxon>
        <taxon>Decapoda</taxon>
        <taxon>Pleocyemata</taxon>
        <taxon>Anomura</taxon>
        <taxon>Galatheoidea</taxon>
        <taxon>Porcellanidae</taxon>
        <taxon>Petrolisthes</taxon>
    </lineage>
</organism>
<feature type="compositionally biased region" description="Acidic residues" evidence="13">
    <location>
        <begin position="616"/>
        <end position="629"/>
    </location>
</feature>
<comment type="similarity">
    <text evidence="2">Belongs to the glutamate-gated ion channel (TC 1.A.10.1) family.</text>
</comment>
<keyword evidence="7" id="KW-0406">Ion transport</keyword>
<dbReference type="InterPro" id="IPR001320">
    <property type="entry name" value="Iontro_rcpt_C"/>
</dbReference>
<feature type="transmembrane region" description="Helical" evidence="14">
    <location>
        <begin position="648"/>
        <end position="669"/>
    </location>
</feature>
<comment type="caution">
    <text evidence="17">The sequence shown here is derived from an EMBL/GenBank/DDBJ whole genome shotgun (WGS) entry which is preliminary data.</text>
</comment>
<dbReference type="SUPFAM" id="SSF53850">
    <property type="entry name" value="Periplasmic binding protein-like II"/>
    <property type="match status" value="1"/>
</dbReference>
<feature type="compositionally biased region" description="Low complexity" evidence="13">
    <location>
        <begin position="685"/>
        <end position="703"/>
    </location>
</feature>
<keyword evidence="12" id="KW-0407">Ion channel</keyword>
<keyword evidence="4" id="KW-1003">Cell membrane</keyword>
<dbReference type="EMBL" id="JAWZYT010000060">
    <property type="protein sequence ID" value="KAK4328760.1"/>
    <property type="molecule type" value="Genomic_DNA"/>
</dbReference>
<evidence type="ECO:0000256" key="6">
    <source>
        <dbReference type="ARBA" id="ARBA00022989"/>
    </source>
</evidence>
<dbReference type="InterPro" id="IPR019594">
    <property type="entry name" value="Glu/Gly-bd"/>
</dbReference>
<dbReference type="Proteomes" id="UP001292094">
    <property type="component" value="Unassembled WGS sequence"/>
</dbReference>
<feature type="compositionally biased region" description="Basic residues" evidence="13">
    <location>
        <begin position="674"/>
        <end position="684"/>
    </location>
</feature>
<evidence type="ECO:0000256" key="11">
    <source>
        <dbReference type="ARBA" id="ARBA00023286"/>
    </source>
</evidence>
<feature type="region of interest" description="Disordered" evidence="13">
    <location>
        <begin position="601"/>
        <end position="636"/>
    </location>
</feature>
<dbReference type="Pfam" id="PF10613">
    <property type="entry name" value="Lig_chan-Glu_bd"/>
    <property type="match status" value="1"/>
</dbReference>
<keyword evidence="15" id="KW-0732">Signal</keyword>
<feature type="transmembrane region" description="Helical" evidence="14">
    <location>
        <begin position="359"/>
        <end position="379"/>
    </location>
</feature>
<proteinExistence type="inferred from homology"/>
<evidence type="ECO:0000256" key="9">
    <source>
        <dbReference type="ARBA" id="ARBA00023170"/>
    </source>
</evidence>
<keyword evidence="5 14" id="KW-0812">Transmembrane</keyword>
<evidence type="ECO:0000313" key="18">
    <source>
        <dbReference type="Proteomes" id="UP001292094"/>
    </source>
</evidence>
<keyword evidence="6 14" id="KW-1133">Transmembrane helix</keyword>
<keyword evidence="8 14" id="KW-0472">Membrane</keyword>
<evidence type="ECO:0000256" key="8">
    <source>
        <dbReference type="ARBA" id="ARBA00023136"/>
    </source>
</evidence>
<dbReference type="PANTHER" id="PTHR42643">
    <property type="entry name" value="IONOTROPIC RECEPTOR 20A-RELATED"/>
    <property type="match status" value="1"/>
</dbReference>
<evidence type="ECO:0000256" key="12">
    <source>
        <dbReference type="ARBA" id="ARBA00023303"/>
    </source>
</evidence>
<keyword evidence="3" id="KW-0813">Transport</keyword>
<evidence type="ECO:0000256" key="2">
    <source>
        <dbReference type="ARBA" id="ARBA00008685"/>
    </source>
</evidence>
<feature type="signal peptide" evidence="15">
    <location>
        <begin position="1"/>
        <end position="24"/>
    </location>
</feature>
<dbReference type="Pfam" id="PF00060">
    <property type="entry name" value="Lig_chan"/>
    <property type="match status" value="1"/>
</dbReference>
<dbReference type="InterPro" id="IPR052192">
    <property type="entry name" value="Insect_Ionotropic_Sensory_Rcpt"/>
</dbReference>
<evidence type="ECO:0000256" key="7">
    <source>
        <dbReference type="ARBA" id="ARBA00023065"/>
    </source>
</evidence>
<evidence type="ECO:0000259" key="16">
    <source>
        <dbReference type="SMART" id="SM00918"/>
    </source>
</evidence>
<reference evidence="17" key="1">
    <citation type="submission" date="2023-11" db="EMBL/GenBank/DDBJ databases">
        <title>Genome assemblies of two species of porcelain crab, Petrolisthes cinctipes and Petrolisthes manimaculis (Anomura: Porcellanidae).</title>
        <authorList>
            <person name="Angst P."/>
        </authorList>
    </citation>
    <scope>NUCLEOTIDE SEQUENCE</scope>
    <source>
        <strain evidence="17">PB745_02</strain>
        <tissue evidence="17">Gill</tissue>
    </source>
</reference>
<evidence type="ECO:0000256" key="5">
    <source>
        <dbReference type="ARBA" id="ARBA00022692"/>
    </source>
</evidence>
<dbReference type="Gene3D" id="1.10.287.70">
    <property type="match status" value="1"/>
</dbReference>
<keyword evidence="9" id="KW-0675">Receptor</keyword>
<feature type="transmembrane region" description="Helical" evidence="14">
    <location>
        <begin position="417"/>
        <end position="437"/>
    </location>
</feature>
<evidence type="ECO:0000256" key="1">
    <source>
        <dbReference type="ARBA" id="ARBA00004651"/>
    </source>
</evidence>
<feature type="domain" description="Ionotropic glutamate receptor L-glutamate and glycine-binding" evidence="16">
    <location>
        <begin position="243"/>
        <end position="307"/>
    </location>
</feature>
<dbReference type="Gene3D" id="3.40.190.10">
    <property type="entry name" value="Periplasmic binding protein-like II"/>
    <property type="match status" value="1"/>
</dbReference>